<dbReference type="InterPro" id="IPR001910">
    <property type="entry name" value="Inosine/uridine_hydrolase_dom"/>
</dbReference>
<evidence type="ECO:0000256" key="2">
    <source>
        <dbReference type="ARBA" id="ARBA00023295"/>
    </source>
</evidence>
<dbReference type="Proteomes" id="UP000032289">
    <property type="component" value="Unassembled WGS sequence"/>
</dbReference>
<comment type="caution">
    <text evidence="4">The sequence shown here is derived from an EMBL/GenBank/DDBJ whole genome shotgun (WGS) entry which is preliminary data.</text>
</comment>
<keyword evidence="1 4" id="KW-0378">Hydrolase</keyword>
<evidence type="ECO:0000259" key="3">
    <source>
        <dbReference type="Pfam" id="PF01156"/>
    </source>
</evidence>
<dbReference type="GO" id="GO:0006152">
    <property type="term" value="P:purine nucleoside catabolic process"/>
    <property type="evidence" value="ECO:0007669"/>
    <property type="project" value="TreeGrafter"/>
</dbReference>
<proteinExistence type="predicted"/>
<evidence type="ECO:0000256" key="1">
    <source>
        <dbReference type="ARBA" id="ARBA00022801"/>
    </source>
</evidence>
<dbReference type="PANTHER" id="PTHR12304">
    <property type="entry name" value="INOSINE-URIDINE PREFERRING NUCLEOSIDE HYDROLASE"/>
    <property type="match status" value="1"/>
</dbReference>
<dbReference type="PATRIC" id="fig|137591.24.peg.218"/>
<dbReference type="GO" id="GO:0005829">
    <property type="term" value="C:cytosol"/>
    <property type="evidence" value="ECO:0007669"/>
    <property type="project" value="TreeGrafter"/>
</dbReference>
<dbReference type="AlphaFoldDB" id="A0A0D1JWL9"/>
<reference evidence="4 5" key="1">
    <citation type="journal article" date="2015" name="Microbiology (Mosc.)">
        <title>Genomics of the Weissella cibaria species with an examination of its metabolic traits.</title>
        <authorList>
            <person name="Lynch K.M."/>
            <person name="Lucid A."/>
            <person name="Arendt E.K."/>
            <person name="Sleator R.D."/>
            <person name="Lucey B."/>
            <person name="Coffey A."/>
        </authorList>
    </citation>
    <scope>NUCLEOTIDE SEQUENCE [LARGE SCALE GENOMIC DNA]</scope>
    <source>
        <strain evidence="4 5">AB3b</strain>
    </source>
</reference>
<dbReference type="GO" id="GO:0008477">
    <property type="term" value="F:purine nucleosidase activity"/>
    <property type="evidence" value="ECO:0007669"/>
    <property type="project" value="TreeGrafter"/>
</dbReference>
<name>A0A0D1JWL9_9LACO</name>
<dbReference type="Gene3D" id="3.90.245.10">
    <property type="entry name" value="Ribonucleoside hydrolase-like"/>
    <property type="match status" value="1"/>
</dbReference>
<dbReference type="InterPro" id="IPR036452">
    <property type="entry name" value="Ribo_hydro-like"/>
</dbReference>
<accession>A0A0D1JWL9</accession>
<dbReference type="RefSeq" id="WP_043940573.1">
    <property type="nucleotide sequence ID" value="NZ_JWHT01000006.1"/>
</dbReference>
<evidence type="ECO:0000313" key="4">
    <source>
        <dbReference type="EMBL" id="KIU25608.1"/>
    </source>
</evidence>
<dbReference type="Pfam" id="PF01156">
    <property type="entry name" value="IU_nuc_hydro"/>
    <property type="match status" value="1"/>
</dbReference>
<gene>
    <name evidence="4" type="primary">rihC</name>
    <name evidence="4" type="ORF">ab3b_00215</name>
</gene>
<feature type="domain" description="Inosine/uridine-preferring nucleoside hydrolase" evidence="3">
    <location>
        <begin position="5"/>
        <end position="293"/>
    </location>
</feature>
<dbReference type="EMBL" id="JWHT01000006">
    <property type="protein sequence ID" value="KIU25608.1"/>
    <property type="molecule type" value="Genomic_DNA"/>
</dbReference>
<dbReference type="SUPFAM" id="SSF53590">
    <property type="entry name" value="Nucleoside hydrolase"/>
    <property type="match status" value="1"/>
</dbReference>
<dbReference type="InterPro" id="IPR023186">
    <property type="entry name" value="IUNH"/>
</dbReference>
<dbReference type="EC" id="3.2.-.-" evidence="4"/>
<keyword evidence="2 4" id="KW-0326">Glycosidase</keyword>
<dbReference type="PANTHER" id="PTHR12304:SF15">
    <property type="entry name" value="NON-SPECIFIC RIBONUCLEOSIDE HYDROLASE RIHC"/>
    <property type="match status" value="1"/>
</dbReference>
<dbReference type="NCBIfam" id="NF008036">
    <property type="entry name" value="PRK10768.1"/>
    <property type="match status" value="1"/>
</dbReference>
<dbReference type="CDD" id="cd02651">
    <property type="entry name" value="nuc_hydro_IU_UC_XIUA"/>
    <property type="match status" value="1"/>
</dbReference>
<sequence length="305" mass="32808">MAQKIMLDMDPGIDDAAAIAIALTDPQFDVQLLSTVAGNVGVEKTALNALKLVEFFGVQEQVPVAAGAKMPLLKPYEDASYVHGESGMPGWDFPAVTTQPVAQHAVEAMRETLMQSPDQLTLVITGAFTNVALLFRMYPEVKAKIDRLVVMGGSLTGGNMSSVAEFNIYTDPHAAKIVFEAGLPIVMIGLDVTMKALLSYDNIAKLSDVNESGAMLQALLQHYADNEATGKPMHDVNTLFYLAHPEDFTLTNYWVDVITEGPALGATVADVLGSHHDTTNVAVATDIDVPAFNAWFMSEVATFMK</sequence>
<evidence type="ECO:0000313" key="5">
    <source>
        <dbReference type="Proteomes" id="UP000032289"/>
    </source>
</evidence>
<protein>
    <submittedName>
        <fullName evidence="4">RihC protein</fullName>
        <ecNumber evidence="4">3.2.-.-</ecNumber>
    </submittedName>
</protein>
<organism evidence="4 5">
    <name type="scientific">Weissella cibaria</name>
    <dbReference type="NCBI Taxonomy" id="137591"/>
    <lineage>
        <taxon>Bacteria</taxon>
        <taxon>Bacillati</taxon>
        <taxon>Bacillota</taxon>
        <taxon>Bacilli</taxon>
        <taxon>Lactobacillales</taxon>
        <taxon>Lactobacillaceae</taxon>
        <taxon>Weissella</taxon>
    </lineage>
</organism>